<accession>A0A9W8JV09</accession>
<evidence type="ECO:0000313" key="3">
    <source>
        <dbReference type="Proteomes" id="UP001148786"/>
    </source>
</evidence>
<dbReference type="EMBL" id="JANKHO010001210">
    <property type="protein sequence ID" value="KAJ3502930.1"/>
    <property type="molecule type" value="Genomic_DNA"/>
</dbReference>
<sequence>MDADGEEDDETIMQDELFRRIMANAGRKVRHEYRLSYAQEVGSSFDPDMEDINSWEQELTASNSANPHGASSGMASTSTSGDAFWNPIEEEEEELTPADLDDEELEVYAEEAARRAALADFEDIPEDELFSASWSDGEDLGSSTPEATIRLPQDADVDMS</sequence>
<dbReference type="AlphaFoldDB" id="A0A9W8JV09"/>
<evidence type="ECO:0000313" key="2">
    <source>
        <dbReference type="EMBL" id="KAJ3502930.1"/>
    </source>
</evidence>
<dbReference type="OrthoDB" id="3268127at2759"/>
<feature type="compositionally biased region" description="Polar residues" evidence="1">
    <location>
        <begin position="54"/>
        <end position="66"/>
    </location>
</feature>
<keyword evidence="3" id="KW-1185">Reference proteome</keyword>
<protein>
    <submittedName>
        <fullName evidence="2">Uncharacterized protein</fullName>
    </submittedName>
</protein>
<proteinExistence type="predicted"/>
<feature type="region of interest" description="Disordered" evidence="1">
    <location>
        <begin position="129"/>
        <end position="160"/>
    </location>
</feature>
<gene>
    <name evidence="2" type="ORF">NLJ89_g8663</name>
</gene>
<reference evidence="2" key="1">
    <citation type="submission" date="2022-07" db="EMBL/GenBank/DDBJ databases">
        <title>Genome Sequence of Agrocybe chaxingu.</title>
        <authorList>
            <person name="Buettner E."/>
        </authorList>
    </citation>
    <scope>NUCLEOTIDE SEQUENCE</scope>
    <source>
        <strain evidence="2">MP-N11</strain>
    </source>
</reference>
<feature type="compositionally biased region" description="Acidic residues" evidence="1">
    <location>
        <begin position="88"/>
        <end position="101"/>
    </location>
</feature>
<feature type="region of interest" description="Disordered" evidence="1">
    <location>
        <begin position="41"/>
        <end position="101"/>
    </location>
</feature>
<dbReference type="Proteomes" id="UP001148786">
    <property type="component" value="Unassembled WGS sequence"/>
</dbReference>
<name>A0A9W8JV09_9AGAR</name>
<feature type="compositionally biased region" description="Low complexity" evidence="1">
    <location>
        <begin position="69"/>
        <end position="81"/>
    </location>
</feature>
<comment type="caution">
    <text evidence="2">The sequence shown here is derived from an EMBL/GenBank/DDBJ whole genome shotgun (WGS) entry which is preliminary data.</text>
</comment>
<organism evidence="2 3">
    <name type="scientific">Agrocybe chaxingu</name>
    <dbReference type="NCBI Taxonomy" id="84603"/>
    <lineage>
        <taxon>Eukaryota</taxon>
        <taxon>Fungi</taxon>
        <taxon>Dikarya</taxon>
        <taxon>Basidiomycota</taxon>
        <taxon>Agaricomycotina</taxon>
        <taxon>Agaricomycetes</taxon>
        <taxon>Agaricomycetidae</taxon>
        <taxon>Agaricales</taxon>
        <taxon>Agaricineae</taxon>
        <taxon>Strophariaceae</taxon>
        <taxon>Agrocybe</taxon>
    </lineage>
</organism>
<evidence type="ECO:0000256" key="1">
    <source>
        <dbReference type="SAM" id="MobiDB-lite"/>
    </source>
</evidence>